<dbReference type="Pfam" id="PF21365">
    <property type="entry name" value="Glyco_hydro_31_3rd"/>
    <property type="match status" value="1"/>
</dbReference>
<feature type="domain" description="DUF5110" evidence="5">
    <location>
        <begin position="738"/>
        <end position="803"/>
    </location>
</feature>
<reference evidence="8" key="1">
    <citation type="journal article" date="2019" name="Int. J. Syst. Evol. Microbiol.">
        <title>The Global Catalogue of Microorganisms (GCM) 10K type strain sequencing project: providing services to taxonomists for standard genome sequencing and annotation.</title>
        <authorList>
            <consortium name="The Broad Institute Genomics Platform"/>
            <consortium name="The Broad Institute Genome Sequencing Center for Infectious Disease"/>
            <person name="Wu L."/>
            <person name="Ma J."/>
        </authorList>
    </citation>
    <scope>NUCLEOTIDE SEQUENCE [LARGE SCALE GENOMIC DNA]</scope>
    <source>
        <strain evidence="8">CGMCC 1.10992</strain>
    </source>
</reference>
<dbReference type="SUPFAM" id="SSF74650">
    <property type="entry name" value="Galactose mutarotase-like"/>
    <property type="match status" value="1"/>
</dbReference>
<evidence type="ECO:0000313" key="7">
    <source>
        <dbReference type="EMBL" id="MFD2095489.1"/>
    </source>
</evidence>
<dbReference type="Proteomes" id="UP001597380">
    <property type="component" value="Unassembled WGS sequence"/>
</dbReference>
<evidence type="ECO:0000259" key="4">
    <source>
        <dbReference type="Pfam" id="PF01055"/>
    </source>
</evidence>
<comment type="similarity">
    <text evidence="1 2">Belongs to the glycosyl hydrolase 31 family.</text>
</comment>
<dbReference type="InterPro" id="IPR017853">
    <property type="entry name" value="GH"/>
</dbReference>
<evidence type="ECO:0000313" key="8">
    <source>
        <dbReference type="Proteomes" id="UP001597380"/>
    </source>
</evidence>
<dbReference type="RefSeq" id="WP_345341494.1">
    <property type="nucleotide sequence ID" value="NZ_BAABLI010000028.1"/>
</dbReference>
<evidence type="ECO:0000259" key="5">
    <source>
        <dbReference type="Pfam" id="PF17137"/>
    </source>
</evidence>
<organism evidence="7 8">
    <name type="scientific">Corallincola platygyrae</name>
    <dbReference type="NCBI Taxonomy" id="1193278"/>
    <lineage>
        <taxon>Bacteria</taxon>
        <taxon>Pseudomonadati</taxon>
        <taxon>Pseudomonadota</taxon>
        <taxon>Gammaproteobacteria</taxon>
        <taxon>Alteromonadales</taxon>
        <taxon>Psychromonadaceae</taxon>
        <taxon>Corallincola</taxon>
    </lineage>
</organism>
<evidence type="ECO:0000256" key="3">
    <source>
        <dbReference type="SAM" id="SignalP"/>
    </source>
</evidence>
<dbReference type="SUPFAM" id="SSF51011">
    <property type="entry name" value="Glycosyl hydrolase domain"/>
    <property type="match status" value="1"/>
</dbReference>
<keyword evidence="8" id="KW-1185">Reference proteome</keyword>
<dbReference type="EMBL" id="JBHUHT010000009">
    <property type="protein sequence ID" value="MFD2095489.1"/>
    <property type="molecule type" value="Genomic_DNA"/>
</dbReference>
<proteinExistence type="inferred from homology"/>
<dbReference type="CDD" id="cd14752">
    <property type="entry name" value="GH31_N"/>
    <property type="match status" value="1"/>
</dbReference>
<feature type="domain" description="Glycoside hydrolase family 31 TIM barrel" evidence="4">
    <location>
        <begin position="269"/>
        <end position="613"/>
    </location>
</feature>
<feature type="domain" description="Glycosyl hydrolase family 31 C-terminal" evidence="6">
    <location>
        <begin position="621"/>
        <end position="711"/>
    </location>
</feature>
<feature type="signal peptide" evidence="3">
    <location>
        <begin position="1"/>
        <end position="21"/>
    </location>
</feature>
<comment type="caution">
    <text evidence="7">The sequence shown here is derived from an EMBL/GenBank/DDBJ whole genome shotgun (WGS) entry which is preliminary data.</text>
</comment>
<dbReference type="Pfam" id="PF01055">
    <property type="entry name" value="Glyco_hydro_31_2nd"/>
    <property type="match status" value="1"/>
</dbReference>
<dbReference type="InterPro" id="IPR033403">
    <property type="entry name" value="DUF5110"/>
</dbReference>
<dbReference type="Pfam" id="PF17137">
    <property type="entry name" value="DUF5110"/>
    <property type="match status" value="1"/>
</dbReference>
<dbReference type="InterPro" id="IPR000322">
    <property type="entry name" value="Glyco_hydro_31_TIM"/>
</dbReference>
<dbReference type="Gene3D" id="2.60.40.1760">
    <property type="entry name" value="glycosyl hydrolase (family 31)"/>
    <property type="match status" value="1"/>
</dbReference>
<evidence type="ECO:0000256" key="1">
    <source>
        <dbReference type="ARBA" id="ARBA00007806"/>
    </source>
</evidence>
<protein>
    <submittedName>
        <fullName evidence="7">TIM-barrel domain-containing protein</fullName>
    </submittedName>
</protein>
<accession>A0ABW4XL18</accession>
<dbReference type="InterPro" id="IPR011013">
    <property type="entry name" value="Gal_mutarotase_sf_dom"/>
</dbReference>
<dbReference type="PANTHER" id="PTHR43863:SF2">
    <property type="entry name" value="MALTASE-GLUCOAMYLASE"/>
    <property type="match status" value="1"/>
</dbReference>
<dbReference type="PROSITE" id="PS51257">
    <property type="entry name" value="PROKAR_LIPOPROTEIN"/>
    <property type="match status" value="1"/>
</dbReference>
<evidence type="ECO:0000256" key="2">
    <source>
        <dbReference type="RuleBase" id="RU361185"/>
    </source>
</evidence>
<feature type="chain" id="PRO_5047305649" evidence="3">
    <location>
        <begin position="22"/>
        <end position="857"/>
    </location>
</feature>
<dbReference type="Gene3D" id="3.20.20.80">
    <property type="entry name" value="Glycosidases"/>
    <property type="match status" value="1"/>
</dbReference>
<keyword evidence="2" id="KW-0378">Hydrolase</keyword>
<dbReference type="InterPro" id="IPR048395">
    <property type="entry name" value="Glyco_hydro_31_C"/>
</dbReference>
<dbReference type="Gene3D" id="2.60.40.1180">
    <property type="entry name" value="Golgi alpha-mannosidase II"/>
    <property type="match status" value="2"/>
</dbReference>
<dbReference type="SUPFAM" id="SSF51445">
    <property type="entry name" value="(Trans)glycosidases"/>
    <property type="match status" value="1"/>
</dbReference>
<gene>
    <name evidence="7" type="ORF">ACFSJ3_05780</name>
</gene>
<name>A0ABW4XL18_9GAMM</name>
<sequence length="857" mass="93802">MSGLKSITRFTLCLSFASAVAALTGCSSGSSGGTSQPISQVQYLPSEQPQLLISSEAGDVMVTLLDDDMVHIAYHDELTAGQLFFSPMVATSDFGGPESYQYDESTQTLSSASVSVSIVDGCLRTVDLSGDEPLTLTQLCLLERGESLQVSMSQESFTQLYGLGQKLDSSNEYASWIGEERFPATRTGNAMTYSDIAASGDTQIPVGYVLGEGTDNYAFFVDTHYPLTFDFSEPQWTISSSDPSLGMFLFTGDNLKQLRSKYLELTGKPPVPPLKAFGLWVSEYGYDNWAELDSKLDTLKAADFPIDGFVLDLQWFGGINSGSENTQMGSLTWDRAAFPNPEQKMAELAGQNIGLVHIEESYVGAALPEFRQLAEKRQLAMDCEAPCIEASVLSSNPWWGIGGMIDWTSESARKDWHNDKRAPLIEDGFLGHWTDLGEPELYDYNSIYAGVTWYGEQQTSHRSVHNLLNFYWSQGIADHTAVSHPDRRPWILSRSGTAGSQRFGVAMWSGDVASRFLSLEAQMPAQTNMSLSGFDYYGSDIGGFHRNGLRGSRFDELYTRWFATAILMEVPLRPHTQNLCNCGETAPDRAGDSNSNLANLRTRYSLTPYLYSLAHQAYTAGEAMFPPLVYHFQEDATARNEDRTKMIGESLLYTAIIDDEDQVSSYLPVGQWVNYYDRNEVVQSNGAVYDRAVEVDGIVRAPLFLRAGAIVPTLANDVDNLGALQSGDIQWFDALNILAVADEQTHAFTLVEDDGLSRGYEQGQKAETKIETRVVANGYQLQVIPNSVAAASSATRQLTLTLVSPGATYSQVSVNGSLLSQIAPESSGAGWYLEAGAVVVNVGSVAVADQQTITFVR</sequence>
<dbReference type="PANTHER" id="PTHR43863">
    <property type="entry name" value="HYDROLASE, PUTATIVE (AFU_ORTHOLOGUE AFUA_1G03140)-RELATED"/>
    <property type="match status" value="1"/>
</dbReference>
<keyword evidence="2" id="KW-0326">Glycosidase</keyword>
<keyword evidence="3" id="KW-0732">Signal</keyword>
<evidence type="ECO:0000259" key="6">
    <source>
        <dbReference type="Pfam" id="PF21365"/>
    </source>
</evidence>
<dbReference type="InterPro" id="IPR051816">
    <property type="entry name" value="Glycosyl_Hydrolase_31"/>
</dbReference>
<dbReference type="InterPro" id="IPR013780">
    <property type="entry name" value="Glyco_hydro_b"/>
</dbReference>